<dbReference type="RefSeq" id="WP_090752911.1">
    <property type="nucleotide sequence ID" value="NZ_FNGE01000002.1"/>
</dbReference>
<feature type="domain" description="Serine aminopeptidase S33" evidence="2">
    <location>
        <begin position="52"/>
        <end position="306"/>
    </location>
</feature>
<gene>
    <name evidence="3" type="ORF">SAMN04487971_102348</name>
</gene>
<dbReference type="PANTHER" id="PTHR11614">
    <property type="entry name" value="PHOSPHOLIPASE-RELATED"/>
    <property type="match status" value="1"/>
</dbReference>
<dbReference type="SUPFAM" id="SSF53474">
    <property type="entry name" value="alpha/beta-Hydrolases"/>
    <property type="match status" value="1"/>
</dbReference>
<evidence type="ECO:0000313" key="3">
    <source>
        <dbReference type="EMBL" id="SDK71232.1"/>
    </source>
</evidence>
<protein>
    <submittedName>
        <fullName evidence="3">Lysophospholipase</fullName>
    </submittedName>
</protein>
<accession>A0A1G9E558</accession>
<dbReference type="InterPro" id="IPR022742">
    <property type="entry name" value="Hydrolase_4"/>
</dbReference>
<dbReference type="Proteomes" id="UP000199555">
    <property type="component" value="Unassembled WGS sequence"/>
</dbReference>
<dbReference type="Gene3D" id="3.40.50.1820">
    <property type="entry name" value="alpha/beta hydrolase"/>
    <property type="match status" value="1"/>
</dbReference>
<name>A0A1G9E558_9RHOB</name>
<dbReference type="AlphaFoldDB" id="A0A1G9E558"/>
<keyword evidence="4" id="KW-1185">Reference proteome</keyword>
<feature type="region of interest" description="Disordered" evidence="1">
    <location>
        <begin position="1"/>
        <end position="24"/>
    </location>
</feature>
<evidence type="ECO:0000313" key="4">
    <source>
        <dbReference type="Proteomes" id="UP000199555"/>
    </source>
</evidence>
<reference evidence="4" key="1">
    <citation type="submission" date="2016-10" db="EMBL/GenBank/DDBJ databases">
        <authorList>
            <person name="Varghese N."/>
            <person name="Submissions S."/>
        </authorList>
    </citation>
    <scope>NUCLEOTIDE SEQUENCE [LARGE SCALE GENOMIC DNA]</scope>
    <source>
        <strain evidence="4">CGMCC 1.7655</strain>
    </source>
</reference>
<evidence type="ECO:0000259" key="2">
    <source>
        <dbReference type="Pfam" id="PF12146"/>
    </source>
</evidence>
<evidence type="ECO:0000256" key="1">
    <source>
        <dbReference type="SAM" id="MobiDB-lite"/>
    </source>
</evidence>
<sequence length="323" mass="34303">MDTEAPAIRQAGFQPAPLNHLPGEAPSPGQAFFLRTEDGLRLRLGLWEPEGQATGTVLLFQGRTEYLEKYTSIAARLVAEGFAVLAIDWRGQGMSDRLLPDPRAGHIRDFADYQTDVVEMVVAADTLALPRPWHLLAHSMGGCIGLAALLNGLPVQTAAFSAPMWGLHHPRVPDAVITGLTGTARRLGRADLTAIGTGGGGTYLLDAPFRGNALTGDPLQWARLVAQAGSWPDLTLGGATYAWIAAARAECRRLAALPSPDLPALIGRGGAEAVVSRRAVQERAAAWAGAQLLDLPGARHELMFESAPVAERFMSAVLGLFRG</sequence>
<organism evidence="3 4">
    <name type="scientific">Paracoccus chinensis</name>
    <dbReference type="NCBI Taxonomy" id="525640"/>
    <lineage>
        <taxon>Bacteria</taxon>
        <taxon>Pseudomonadati</taxon>
        <taxon>Pseudomonadota</taxon>
        <taxon>Alphaproteobacteria</taxon>
        <taxon>Rhodobacterales</taxon>
        <taxon>Paracoccaceae</taxon>
        <taxon>Paracoccus</taxon>
    </lineage>
</organism>
<dbReference type="InterPro" id="IPR029058">
    <property type="entry name" value="AB_hydrolase_fold"/>
</dbReference>
<dbReference type="STRING" id="525640.SAMN04487971_102348"/>
<dbReference type="InterPro" id="IPR051044">
    <property type="entry name" value="MAG_DAG_Lipase"/>
</dbReference>
<dbReference type="EMBL" id="FNGE01000002">
    <property type="protein sequence ID" value="SDK71232.1"/>
    <property type="molecule type" value="Genomic_DNA"/>
</dbReference>
<proteinExistence type="predicted"/>
<dbReference type="OrthoDB" id="9788260at2"/>
<dbReference type="Pfam" id="PF12146">
    <property type="entry name" value="Hydrolase_4"/>
    <property type="match status" value="1"/>
</dbReference>